<evidence type="ECO:0000313" key="4">
    <source>
        <dbReference type="Proteomes" id="UP000070700"/>
    </source>
</evidence>
<gene>
    <name evidence="3" type="ORF">LY89DRAFT_275867</name>
</gene>
<dbReference type="SUPFAM" id="SSF50370">
    <property type="entry name" value="Ricin B-like lectins"/>
    <property type="match status" value="1"/>
</dbReference>
<protein>
    <recommendedName>
        <fullName evidence="2">Ricin B lectin domain-containing protein</fullName>
    </recommendedName>
</protein>
<keyword evidence="4" id="KW-1185">Reference proteome</keyword>
<dbReference type="InterPro" id="IPR035992">
    <property type="entry name" value="Ricin_B-like_lectins"/>
</dbReference>
<dbReference type="EMBL" id="KQ947431">
    <property type="protein sequence ID" value="KUJ09698.1"/>
    <property type="molecule type" value="Genomic_DNA"/>
</dbReference>
<dbReference type="KEGG" id="psco:LY89DRAFT_275867"/>
<organism evidence="3 4">
    <name type="scientific">Mollisia scopiformis</name>
    <name type="common">Conifer needle endophyte fungus</name>
    <name type="synonym">Phialocephala scopiformis</name>
    <dbReference type="NCBI Taxonomy" id="149040"/>
    <lineage>
        <taxon>Eukaryota</taxon>
        <taxon>Fungi</taxon>
        <taxon>Dikarya</taxon>
        <taxon>Ascomycota</taxon>
        <taxon>Pezizomycotina</taxon>
        <taxon>Leotiomycetes</taxon>
        <taxon>Helotiales</taxon>
        <taxon>Mollisiaceae</taxon>
        <taxon>Mollisia</taxon>
    </lineage>
</organism>
<dbReference type="Gene3D" id="2.80.10.50">
    <property type="match status" value="1"/>
</dbReference>
<dbReference type="RefSeq" id="XP_018064053.1">
    <property type="nucleotide sequence ID" value="XM_018206411.1"/>
</dbReference>
<dbReference type="InterPro" id="IPR000772">
    <property type="entry name" value="Ricin_B_lectin"/>
</dbReference>
<dbReference type="CDD" id="cd23455">
    <property type="entry name" value="beta-trefoil_Ricin_RSA"/>
    <property type="match status" value="1"/>
</dbReference>
<feature type="chain" id="PRO_5012791460" description="Ricin B lectin domain-containing protein" evidence="1">
    <location>
        <begin position="16"/>
        <end position="195"/>
    </location>
</feature>
<dbReference type="Pfam" id="PF14200">
    <property type="entry name" value="RicinB_lectin_2"/>
    <property type="match status" value="1"/>
</dbReference>
<evidence type="ECO:0000259" key="2">
    <source>
        <dbReference type="Pfam" id="PF14200"/>
    </source>
</evidence>
<feature type="domain" description="Ricin B lectin" evidence="2">
    <location>
        <begin position="76"/>
        <end position="166"/>
    </location>
</feature>
<reference evidence="3 4" key="1">
    <citation type="submission" date="2015-10" db="EMBL/GenBank/DDBJ databases">
        <title>Full genome of DAOMC 229536 Phialocephala scopiformis, a fungal endophyte of spruce producing the potent anti-insectan compound rugulosin.</title>
        <authorList>
            <consortium name="DOE Joint Genome Institute"/>
            <person name="Walker A.K."/>
            <person name="Frasz S.L."/>
            <person name="Seifert K.A."/>
            <person name="Miller J.D."/>
            <person name="Mondo S.J."/>
            <person name="Labutti K."/>
            <person name="Lipzen A."/>
            <person name="Dockter R."/>
            <person name="Kennedy M."/>
            <person name="Grigoriev I.V."/>
            <person name="Spatafora J.W."/>
        </authorList>
    </citation>
    <scope>NUCLEOTIDE SEQUENCE [LARGE SCALE GENOMIC DNA]</scope>
    <source>
        <strain evidence="3 4">CBS 120377</strain>
    </source>
</reference>
<dbReference type="PROSITE" id="PS50231">
    <property type="entry name" value="RICIN_B_LECTIN"/>
    <property type="match status" value="1"/>
</dbReference>
<evidence type="ECO:0000256" key="1">
    <source>
        <dbReference type="SAM" id="SignalP"/>
    </source>
</evidence>
<dbReference type="AlphaFoldDB" id="A0A132BBE3"/>
<name>A0A132BBE3_MOLSC</name>
<keyword evidence="1" id="KW-0732">Signal</keyword>
<dbReference type="Proteomes" id="UP000070700">
    <property type="component" value="Unassembled WGS sequence"/>
</dbReference>
<dbReference type="GeneID" id="28816137"/>
<dbReference type="InParanoid" id="A0A132BBE3"/>
<sequence length="195" mass="21190">MYFLQLALFALPVLATTGSRNTPKKHHSQKQSYAYKGPGQYYIENQATGTTMDLYLGDAGPDTAITAYEPTKDNAHQIWQVVAAAQYHQVLIINSATGAIASCPSETNDDGLYQMKGGEVAIDGYSLFTLSINKDKSVQFKNVQDPNLCIDLQGPSDEDGTPIICYSCHPGEGKNQNWIMVPVPKVGDGDGELKL</sequence>
<feature type="signal peptide" evidence="1">
    <location>
        <begin position="1"/>
        <end position="15"/>
    </location>
</feature>
<evidence type="ECO:0000313" key="3">
    <source>
        <dbReference type="EMBL" id="KUJ09698.1"/>
    </source>
</evidence>
<accession>A0A132BBE3</accession>
<proteinExistence type="predicted"/>
<dbReference type="OrthoDB" id="2131701at2759"/>